<evidence type="ECO:0000313" key="3">
    <source>
        <dbReference type="Proteomes" id="UP000184038"/>
    </source>
</evidence>
<dbReference type="Proteomes" id="UP000184038">
    <property type="component" value="Unassembled WGS sequence"/>
</dbReference>
<keyword evidence="3" id="KW-1185">Reference proteome</keyword>
<dbReference type="EMBL" id="FRCP01000026">
    <property type="protein sequence ID" value="SHN00212.1"/>
    <property type="molecule type" value="Genomic_DNA"/>
</dbReference>
<feature type="signal peptide" evidence="1">
    <location>
        <begin position="1"/>
        <end position="36"/>
    </location>
</feature>
<protein>
    <recommendedName>
        <fullName evidence="4">Ig-like domain (Group 2)</fullName>
    </recommendedName>
</protein>
<feature type="chain" id="PRO_5012523027" description="Ig-like domain (Group 2)" evidence="1">
    <location>
        <begin position="37"/>
        <end position="520"/>
    </location>
</feature>
<gene>
    <name evidence="2" type="ORF">SAMN02746066_04312</name>
</gene>
<organism evidence="2 3">
    <name type="scientific">Anaerosporobacter mobilis DSM 15930</name>
    <dbReference type="NCBI Taxonomy" id="1120996"/>
    <lineage>
        <taxon>Bacteria</taxon>
        <taxon>Bacillati</taxon>
        <taxon>Bacillota</taxon>
        <taxon>Clostridia</taxon>
        <taxon>Lachnospirales</taxon>
        <taxon>Lachnospiraceae</taxon>
        <taxon>Anaerosporobacter</taxon>
    </lineage>
</organism>
<evidence type="ECO:0000256" key="1">
    <source>
        <dbReference type="SAM" id="SignalP"/>
    </source>
</evidence>
<dbReference type="AlphaFoldDB" id="A0A1M7NAN9"/>
<evidence type="ECO:0000313" key="2">
    <source>
        <dbReference type="EMBL" id="SHN00212.1"/>
    </source>
</evidence>
<dbReference type="STRING" id="1120996.SAMN02746066_04312"/>
<evidence type="ECO:0008006" key="4">
    <source>
        <dbReference type="Google" id="ProtNLM"/>
    </source>
</evidence>
<name>A0A1M7NAN9_9FIRM</name>
<proteinExistence type="predicted"/>
<sequence length="520" mass="58627">MKNHYKIQKRFIGKLLCTIAMVSLLIISMNSTNVQAATKRITLYQYHPNQEGAYDSTVLGQYYYDLYPSDKYYDYKNFMKYTYKISDDSVIGLAINKGIDYSNSIIMEDDKGNPLALYPYDIKVIALGPGTSTLKVYSGKKLIDSYSFVVVADKKYSPSSYVNNTGDVTDGFQYASDEGIAAENKLIKQFAKIASEDKYTTTNQRVLAVLNAVVAHECKLISEEQYEKWEEGLKHFDFSTYRTAYSRLVLKKAVPEACAIANKAILNNLGFRCAVENQSYDSAYNTIKIYEVNEDYEEELKDREENPEFYEVDEGEVLVDELIEGELSPVSYTATTKLSSDYDFTSEKPESIYTKTHLPAWIIGEDTTQQVIDVGQTVNLRASDMNGKMFSSDTSVVTAEDGKITGVKPGVAIVCRYNDTYCDVSFVLVSKKGSIKTVQTKIYTKSSKSYFTTSDYAPYLTGGQSDIYQIKDWDNLRIYEMEPAFGHGGLLKTSYSKGIVKCYVEYKGKSDLLCTLDTGR</sequence>
<keyword evidence="1" id="KW-0732">Signal</keyword>
<dbReference type="OrthoDB" id="2017658at2"/>
<accession>A0A1M7NAN9</accession>
<dbReference type="RefSeq" id="WP_073291286.1">
    <property type="nucleotide sequence ID" value="NZ_FRCP01000026.1"/>
</dbReference>
<reference evidence="2 3" key="1">
    <citation type="submission" date="2016-11" db="EMBL/GenBank/DDBJ databases">
        <authorList>
            <person name="Jaros S."/>
            <person name="Januszkiewicz K."/>
            <person name="Wedrychowicz H."/>
        </authorList>
    </citation>
    <scope>NUCLEOTIDE SEQUENCE [LARGE SCALE GENOMIC DNA]</scope>
    <source>
        <strain evidence="2 3">DSM 15930</strain>
    </source>
</reference>